<dbReference type="AlphaFoldDB" id="A0A1R0GW93"/>
<protein>
    <submittedName>
        <fullName evidence="1">Uncharacterized protein</fullName>
    </submittedName>
</protein>
<evidence type="ECO:0000313" key="1">
    <source>
        <dbReference type="EMBL" id="OLY81159.1"/>
    </source>
</evidence>
<proteinExistence type="predicted"/>
<accession>A0A1R0GW93</accession>
<evidence type="ECO:0000313" key="2">
    <source>
        <dbReference type="Proteomes" id="UP000187455"/>
    </source>
</evidence>
<dbReference type="Proteomes" id="UP000187455">
    <property type="component" value="Unassembled WGS sequence"/>
</dbReference>
<organism evidence="1 2">
    <name type="scientific">Smittium mucronatum</name>
    <dbReference type="NCBI Taxonomy" id="133383"/>
    <lineage>
        <taxon>Eukaryota</taxon>
        <taxon>Fungi</taxon>
        <taxon>Fungi incertae sedis</taxon>
        <taxon>Zoopagomycota</taxon>
        <taxon>Kickxellomycotina</taxon>
        <taxon>Harpellomycetes</taxon>
        <taxon>Harpellales</taxon>
        <taxon>Legeriomycetaceae</taxon>
        <taxon>Smittium</taxon>
    </lineage>
</organism>
<name>A0A1R0GW93_9FUNG</name>
<comment type="caution">
    <text evidence="1">The sequence shown here is derived from an EMBL/GenBank/DDBJ whole genome shotgun (WGS) entry which is preliminary data.</text>
</comment>
<gene>
    <name evidence="1" type="ORF">AYI68_g4739</name>
</gene>
<keyword evidence="2" id="KW-1185">Reference proteome</keyword>
<reference evidence="1 2" key="1">
    <citation type="journal article" date="2016" name="Mol. Biol. Evol.">
        <title>Genome-Wide Survey of Gut Fungi (Harpellales) Reveals the First Horizontally Transferred Ubiquitin Gene from a Mosquito Host.</title>
        <authorList>
            <person name="Wang Y."/>
            <person name="White M.M."/>
            <person name="Kvist S."/>
            <person name="Moncalvo J.M."/>
        </authorList>
    </citation>
    <scope>NUCLEOTIDE SEQUENCE [LARGE SCALE GENOMIC DNA]</scope>
    <source>
        <strain evidence="1 2">ALG-7-W6</strain>
    </source>
</reference>
<dbReference type="EMBL" id="LSSL01002706">
    <property type="protein sequence ID" value="OLY81159.1"/>
    <property type="molecule type" value="Genomic_DNA"/>
</dbReference>
<sequence>MFKILNFNVWDLKNSRGEPNYYRILANPAADKNGGRLLKIPPQDQINSDDSEIVIQIELNDFPYDSI</sequence>